<evidence type="ECO:0000313" key="7">
    <source>
        <dbReference type="Proteomes" id="UP000239899"/>
    </source>
</evidence>
<dbReference type="OrthoDB" id="153872at2759"/>
<comment type="caution">
    <text evidence="6">The sequence shown here is derived from an EMBL/GenBank/DDBJ whole genome shotgun (WGS) entry which is preliminary data.</text>
</comment>
<organism evidence="6 7">
    <name type="scientific">Chlorella sorokiniana</name>
    <name type="common">Freshwater green alga</name>
    <dbReference type="NCBI Taxonomy" id="3076"/>
    <lineage>
        <taxon>Eukaryota</taxon>
        <taxon>Viridiplantae</taxon>
        <taxon>Chlorophyta</taxon>
        <taxon>core chlorophytes</taxon>
        <taxon>Trebouxiophyceae</taxon>
        <taxon>Chlorellales</taxon>
        <taxon>Chlorellaceae</taxon>
        <taxon>Chlorella clade</taxon>
        <taxon>Chlorella</taxon>
    </lineage>
</organism>
<evidence type="ECO:0000256" key="2">
    <source>
        <dbReference type="ARBA" id="ARBA00023242"/>
    </source>
</evidence>
<feature type="compositionally biased region" description="Basic and acidic residues" evidence="4">
    <location>
        <begin position="182"/>
        <end position="198"/>
    </location>
</feature>
<feature type="region of interest" description="Disordered" evidence="4">
    <location>
        <begin position="182"/>
        <end position="207"/>
    </location>
</feature>
<dbReference type="PANTHER" id="PTHR31874:SF1">
    <property type="entry name" value="ZINC FINGER PROTEIN CONSTANS-LIKE 6"/>
    <property type="match status" value="1"/>
</dbReference>
<evidence type="ECO:0000256" key="1">
    <source>
        <dbReference type="ARBA" id="ARBA00004123"/>
    </source>
</evidence>
<evidence type="ECO:0000259" key="5">
    <source>
        <dbReference type="PROSITE" id="PS51017"/>
    </source>
</evidence>
<keyword evidence="7" id="KW-1185">Reference proteome</keyword>
<dbReference type="InterPro" id="IPR052453">
    <property type="entry name" value="CONSTANS-like_ZF"/>
</dbReference>
<accession>A0A2P6TUG9</accession>
<protein>
    <submittedName>
        <fullName evidence="6">B-box zinc finger</fullName>
    </submittedName>
</protein>
<keyword evidence="2 3" id="KW-0539">Nucleus</keyword>
<dbReference type="Pfam" id="PF06203">
    <property type="entry name" value="CCT"/>
    <property type="match status" value="1"/>
</dbReference>
<sequence>MQCLPWELSDGFSGHMETFEDLLVPQQGSEDLFLAREDSLNSTDLFLPAFESSEATSSFSSGGSDVSSRLADPAVDFPLLFDEPEHGVQQVPAAAPLPLGPSGLRLKLDCGAVMAAWQAQAQVHPFQLRGPALQAAVASLPSTADLEASLAAASQQCTMVPAQPLSAAALAAAEARRKLEAQRQRDRKAAARKSDRKVVYPARKASADKRPRIKGRFVTKAEYEQMLTVLAEEAEAEEACVPAC</sequence>
<dbReference type="Proteomes" id="UP000239899">
    <property type="component" value="Unassembled WGS sequence"/>
</dbReference>
<name>A0A2P6TUG9_CHLSO</name>
<dbReference type="GO" id="GO:0006355">
    <property type="term" value="P:regulation of DNA-templated transcription"/>
    <property type="evidence" value="ECO:0007669"/>
    <property type="project" value="TreeGrafter"/>
</dbReference>
<proteinExistence type="predicted"/>
<dbReference type="PROSITE" id="PS51017">
    <property type="entry name" value="CCT"/>
    <property type="match status" value="1"/>
</dbReference>
<evidence type="ECO:0000256" key="4">
    <source>
        <dbReference type="SAM" id="MobiDB-lite"/>
    </source>
</evidence>
<dbReference type="PANTHER" id="PTHR31874">
    <property type="entry name" value="CCT MOTIF FAMILY PROTEIN, EXPRESSED"/>
    <property type="match status" value="1"/>
</dbReference>
<evidence type="ECO:0000313" key="6">
    <source>
        <dbReference type="EMBL" id="PRW57713.1"/>
    </source>
</evidence>
<reference evidence="6 7" key="1">
    <citation type="journal article" date="2018" name="Plant J.">
        <title>Genome sequences of Chlorella sorokiniana UTEX 1602 and Micractinium conductrix SAG 241.80: implications to maltose excretion by a green alga.</title>
        <authorList>
            <person name="Arriola M.B."/>
            <person name="Velmurugan N."/>
            <person name="Zhang Y."/>
            <person name="Plunkett M.H."/>
            <person name="Hondzo H."/>
            <person name="Barney B.M."/>
        </authorList>
    </citation>
    <scope>NUCLEOTIDE SEQUENCE [LARGE SCALE GENOMIC DNA]</scope>
    <source>
        <strain evidence="7">UTEX 1602</strain>
    </source>
</reference>
<dbReference type="AlphaFoldDB" id="A0A2P6TUG9"/>
<dbReference type="InterPro" id="IPR010402">
    <property type="entry name" value="CCT_domain"/>
</dbReference>
<comment type="subcellular location">
    <subcellularLocation>
        <location evidence="1 3">Nucleus</location>
    </subcellularLocation>
</comment>
<evidence type="ECO:0000256" key="3">
    <source>
        <dbReference type="PROSITE-ProRule" id="PRU00357"/>
    </source>
</evidence>
<gene>
    <name evidence="6" type="ORF">C2E21_3639</name>
</gene>
<dbReference type="EMBL" id="LHPG02000006">
    <property type="protein sequence ID" value="PRW57713.1"/>
    <property type="molecule type" value="Genomic_DNA"/>
</dbReference>
<feature type="domain" description="CCT" evidence="5">
    <location>
        <begin position="178"/>
        <end position="220"/>
    </location>
</feature>
<dbReference type="GO" id="GO:0005634">
    <property type="term" value="C:nucleus"/>
    <property type="evidence" value="ECO:0007669"/>
    <property type="project" value="UniProtKB-SubCell"/>
</dbReference>